<dbReference type="RefSeq" id="WP_079411001.1">
    <property type="nucleotide sequence ID" value="NZ_MZGW01000001.1"/>
</dbReference>
<dbReference type="STRING" id="29349.CLOTH_05690"/>
<dbReference type="OrthoDB" id="3199331at2"/>
<feature type="transmembrane region" description="Helical" evidence="1">
    <location>
        <begin position="490"/>
        <end position="509"/>
    </location>
</feature>
<evidence type="ECO:0000256" key="1">
    <source>
        <dbReference type="SAM" id="Phobius"/>
    </source>
</evidence>
<sequence length="716" mass="80284">MKKRILLFIIGILMTLNLGNNISYAENNGKVIFISINRTSLDEMLSIDRIKEELDSRGYIGLMNIRGSKGTSDIRSYASIGWGSRAYLNYRNIQFETLNESNKDEYIRRSGKKPKYINNLNINNTKSDAAIGEYGALPGALGMEIRNNNLKLAVLGNADTDSEQRREICLIAMDENGQIEKGNISSIDVEDGLMPFGIRTDYEKLINETKKYYDESDLLFIELGDTYRLDLYRNKLNSNTYNSMKEKIYANINNYLNEVFKIVNPNDRIYIVSPYPRLEDFRTGYRLSPVIIFDKDEKGILTSSTTRRKGVVGNIDIAPDILNYFGQESNAMLGRNIDRISMDNNIDFLTYEYEKIVSTYNIRIPTLYTYAVFQMITWIISVIFIFLRKKISKKLFNIPINILKFTMIIPFALLVEPILNLNSEISIIAVALLMSLIGYFIVHKLVKDDLNKIILLSTLTFIGILVDAATGQNMIKNSLLGYDPIIGARYYGIGNEYMGVLIGSIILALSSLFEKKKISRLLLSIVLLVCVIILGYPKMGANVGGTITAVFAFLFLIMKIYEIEVDIKKIVLIMCAVVLVVTAMALIDINFIGSKSHLAGAIEDIIIGGPIIILQIIRRKLEMNLRLIGISMWSRVLILGVIIVGVLFNKPSGILKSLCEVYPSIAKGWQAIIVGSVVGFVVNDSGVVAAATSISYVIVPVLVLIMKDIVKSKSQD</sequence>
<feature type="transmembrane region" description="Helical" evidence="1">
    <location>
        <begin position="543"/>
        <end position="561"/>
    </location>
</feature>
<feature type="transmembrane region" description="Helical" evidence="1">
    <location>
        <begin position="570"/>
        <end position="592"/>
    </location>
</feature>
<dbReference type="AlphaFoldDB" id="A0A1V4IBH7"/>
<organism evidence="2 3">
    <name type="scientific">Alkalithermobacter paradoxus</name>
    <dbReference type="NCBI Taxonomy" id="29349"/>
    <lineage>
        <taxon>Bacteria</taxon>
        <taxon>Bacillati</taxon>
        <taxon>Bacillota</taxon>
        <taxon>Clostridia</taxon>
        <taxon>Peptostreptococcales</taxon>
        <taxon>Tepidibacteraceae</taxon>
        <taxon>Alkalithermobacter</taxon>
    </lineage>
</organism>
<feature type="transmembrane region" description="Helical" evidence="1">
    <location>
        <begin position="425"/>
        <end position="446"/>
    </location>
</feature>
<keyword evidence="3" id="KW-1185">Reference proteome</keyword>
<accession>A0A1V4IBH7</accession>
<keyword evidence="1" id="KW-0812">Transmembrane</keyword>
<keyword evidence="1" id="KW-0472">Membrane</keyword>
<feature type="transmembrane region" description="Helical" evidence="1">
    <location>
        <begin position="686"/>
        <end position="706"/>
    </location>
</feature>
<proteinExistence type="predicted"/>
<comment type="caution">
    <text evidence="2">The sequence shown here is derived from an EMBL/GenBank/DDBJ whole genome shotgun (WGS) entry which is preliminary data.</text>
</comment>
<keyword evidence="1" id="KW-1133">Transmembrane helix</keyword>
<feature type="transmembrane region" description="Helical" evidence="1">
    <location>
        <begin position="399"/>
        <end position="419"/>
    </location>
</feature>
<feature type="transmembrane region" description="Helical" evidence="1">
    <location>
        <begin position="367"/>
        <end position="387"/>
    </location>
</feature>
<dbReference type="EMBL" id="MZGW01000001">
    <property type="protein sequence ID" value="OPJ57286.1"/>
    <property type="molecule type" value="Genomic_DNA"/>
</dbReference>
<reference evidence="2 3" key="1">
    <citation type="submission" date="2017-03" db="EMBL/GenBank/DDBJ databases">
        <title>Genome sequence of Clostridium thermoalcaliphilum DSM 7309.</title>
        <authorList>
            <person name="Poehlein A."/>
            <person name="Daniel R."/>
        </authorList>
    </citation>
    <scope>NUCLEOTIDE SEQUENCE [LARGE SCALE GENOMIC DNA]</scope>
    <source>
        <strain evidence="2 3">DSM 7309</strain>
    </source>
</reference>
<evidence type="ECO:0000313" key="3">
    <source>
        <dbReference type="Proteomes" id="UP000190140"/>
    </source>
</evidence>
<feature type="transmembrane region" description="Helical" evidence="1">
    <location>
        <begin position="598"/>
        <end position="617"/>
    </location>
</feature>
<feature type="transmembrane region" description="Helical" evidence="1">
    <location>
        <begin position="629"/>
        <end position="648"/>
    </location>
</feature>
<protein>
    <submittedName>
        <fullName evidence="2">Uncharacterized protein</fullName>
    </submittedName>
</protein>
<dbReference type="Proteomes" id="UP000190140">
    <property type="component" value="Unassembled WGS sequence"/>
</dbReference>
<name>A0A1V4IBH7_9FIRM</name>
<feature type="transmembrane region" description="Helical" evidence="1">
    <location>
        <begin position="521"/>
        <end position="537"/>
    </location>
</feature>
<gene>
    <name evidence="2" type="ORF">CLOTH_05690</name>
</gene>
<evidence type="ECO:0000313" key="2">
    <source>
        <dbReference type="EMBL" id="OPJ57286.1"/>
    </source>
</evidence>
<feature type="transmembrane region" description="Helical" evidence="1">
    <location>
        <begin position="453"/>
        <end position="470"/>
    </location>
</feature>